<proteinExistence type="predicted"/>
<accession>A0AAE3JPI4</accession>
<evidence type="ECO:0000256" key="3">
    <source>
        <dbReference type="ARBA" id="ARBA00023157"/>
    </source>
</evidence>
<dbReference type="PANTHER" id="PTHR42852:SF6">
    <property type="entry name" value="THIOL:DISULFIDE INTERCHANGE PROTEIN DSBE"/>
    <property type="match status" value="1"/>
</dbReference>
<evidence type="ECO:0000313" key="6">
    <source>
        <dbReference type="EMBL" id="MCF7568285.1"/>
    </source>
</evidence>
<dbReference type="PROSITE" id="PS51257">
    <property type="entry name" value="PROKAR_LIPOPROTEIN"/>
    <property type="match status" value="1"/>
</dbReference>
<dbReference type="PANTHER" id="PTHR42852">
    <property type="entry name" value="THIOL:DISULFIDE INTERCHANGE PROTEIN DSBE"/>
    <property type="match status" value="1"/>
</dbReference>
<evidence type="ECO:0000256" key="4">
    <source>
        <dbReference type="ARBA" id="ARBA00023284"/>
    </source>
</evidence>
<keyword evidence="2" id="KW-0201">Cytochrome c-type biogenesis</keyword>
<gene>
    <name evidence="6" type="ORF">L3X37_07900</name>
</gene>
<organism evidence="6 7">
    <name type="scientific">Wocania arenilitoris</name>
    <dbReference type="NCBI Taxonomy" id="2044858"/>
    <lineage>
        <taxon>Bacteria</taxon>
        <taxon>Pseudomonadati</taxon>
        <taxon>Bacteroidota</taxon>
        <taxon>Flavobacteriia</taxon>
        <taxon>Flavobacteriales</taxon>
        <taxon>Flavobacteriaceae</taxon>
        <taxon>Wocania</taxon>
    </lineage>
</organism>
<dbReference type="InterPro" id="IPR012336">
    <property type="entry name" value="Thioredoxin-like_fold"/>
</dbReference>
<name>A0AAE3JPI4_9FLAO</name>
<keyword evidence="4" id="KW-0676">Redox-active center</keyword>
<dbReference type="GO" id="GO:0030313">
    <property type="term" value="C:cell envelope"/>
    <property type="evidence" value="ECO:0007669"/>
    <property type="project" value="UniProtKB-SubCell"/>
</dbReference>
<sequence length="458" mass="52379">MKNLLLFLSAIVLITSCKKETPIDYAIISGKILNSDAKELSISSADRKIKKKLKIDSEGNFKDTLKVDAGMFSFYDSKNYNSFYAEAGNTIQINYDAKDFKNSLNFSGSGSDVSNYLIEKNKISSELTGERKELFILEEAAFKAKCNEVKKSLENLLSTTNIASTSFKANEIKDINYNYLNYISMYERSHAYYAKIEDFKVSEGFEDELKNIDYNNENDFKFSSIYKGLVSAHYRKLNSDLIKNDSVDRTLSYLKTVSKAPNENIKNTLLFDEAVYSIKYADDVETYYKIFTEASTDTENNKTITEIYNNLKHLSKGKVSPKFVNYTNYAGGRTSLDDLKGKYVYIDVWATWCGPCKYEIPFLKEVEKKYHGKNIHFVSLSVDKIKDKEKWMNMVKDEELTGIQLLANNDFNSDFVKGYMINAIPQFILLDPDGNIVDKNAPRPSSSQLTELFNELNI</sequence>
<reference evidence="6" key="1">
    <citation type="submission" date="2022-01" db="EMBL/GenBank/DDBJ databases">
        <title>Draft genome sequence of Sabulilitoribacter arenilitoris KCTC 52401.</title>
        <authorList>
            <person name="Oh J.-S."/>
        </authorList>
    </citation>
    <scope>NUCLEOTIDE SEQUENCE</scope>
    <source>
        <strain evidence="6">HMF6543</strain>
    </source>
</reference>
<dbReference type="AlphaFoldDB" id="A0AAE3JPI4"/>
<dbReference type="Gene3D" id="3.40.30.10">
    <property type="entry name" value="Glutaredoxin"/>
    <property type="match status" value="1"/>
</dbReference>
<dbReference type="GO" id="GO:0017004">
    <property type="term" value="P:cytochrome complex assembly"/>
    <property type="evidence" value="ECO:0007669"/>
    <property type="project" value="UniProtKB-KW"/>
</dbReference>
<evidence type="ECO:0000256" key="1">
    <source>
        <dbReference type="ARBA" id="ARBA00004196"/>
    </source>
</evidence>
<dbReference type="InterPro" id="IPR013766">
    <property type="entry name" value="Thioredoxin_domain"/>
</dbReference>
<dbReference type="InterPro" id="IPR050553">
    <property type="entry name" value="Thioredoxin_ResA/DsbE_sf"/>
</dbReference>
<protein>
    <submittedName>
        <fullName evidence="6">TlpA family protein disulfide reductase</fullName>
    </submittedName>
</protein>
<evidence type="ECO:0000256" key="2">
    <source>
        <dbReference type="ARBA" id="ARBA00022748"/>
    </source>
</evidence>
<dbReference type="InterPro" id="IPR036249">
    <property type="entry name" value="Thioredoxin-like_sf"/>
</dbReference>
<comment type="subcellular location">
    <subcellularLocation>
        <location evidence="1">Cell envelope</location>
    </subcellularLocation>
</comment>
<dbReference type="Pfam" id="PF13905">
    <property type="entry name" value="Thioredoxin_8"/>
    <property type="match status" value="1"/>
</dbReference>
<keyword evidence="3" id="KW-1015">Disulfide bond</keyword>
<dbReference type="SUPFAM" id="SSF52833">
    <property type="entry name" value="Thioredoxin-like"/>
    <property type="match status" value="1"/>
</dbReference>
<evidence type="ECO:0000259" key="5">
    <source>
        <dbReference type="PROSITE" id="PS51352"/>
    </source>
</evidence>
<keyword evidence="7" id="KW-1185">Reference proteome</keyword>
<dbReference type="CDD" id="cd02966">
    <property type="entry name" value="TlpA_like_family"/>
    <property type="match status" value="1"/>
</dbReference>
<comment type="caution">
    <text evidence="6">The sequence shown here is derived from an EMBL/GenBank/DDBJ whole genome shotgun (WGS) entry which is preliminary data.</text>
</comment>
<dbReference type="PROSITE" id="PS51352">
    <property type="entry name" value="THIOREDOXIN_2"/>
    <property type="match status" value="1"/>
</dbReference>
<dbReference type="RefSeq" id="WP_237239631.1">
    <property type="nucleotide sequence ID" value="NZ_JAKKDU010000008.1"/>
</dbReference>
<dbReference type="EMBL" id="JAKKDU010000008">
    <property type="protein sequence ID" value="MCF7568285.1"/>
    <property type="molecule type" value="Genomic_DNA"/>
</dbReference>
<feature type="domain" description="Thioredoxin" evidence="5">
    <location>
        <begin position="314"/>
        <end position="458"/>
    </location>
</feature>
<dbReference type="Proteomes" id="UP001199795">
    <property type="component" value="Unassembled WGS sequence"/>
</dbReference>
<evidence type="ECO:0000313" key="7">
    <source>
        <dbReference type="Proteomes" id="UP001199795"/>
    </source>
</evidence>